<evidence type="ECO:0000256" key="1">
    <source>
        <dbReference type="SAM" id="MobiDB-lite"/>
    </source>
</evidence>
<dbReference type="Proteomes" id="UP000799438">
    <property type="component" value="Unassembled WGS sequence"/>
</dbReference>
<gene>
    <name evidence="2" type="ORF">K452DRAFT_144791</name>
</gene>
<feature type="region of interest" description="Disordered" evidence="1">
    <location>
        <begin position="9"/>
        <end position="40"/>
    </location>
</feature>
<organism evidence="2 3">
    <name type="scientific">Aplosporella prunicola CBS 121167</name>
    <dbReference type="NCBI Taxonomy" id="1176127"/>
    <lineage>
        <taxon>Eukaryota</taxon>
        <taxon>Fungi</taxon>
        <taxon>Dikarya</taxon>
        <taxon>Ascomycota</taxon>
        <taxon>Pezizomycotina</taxon>
        <taxon>Dothideomycetes</taxon>
        <taxon>Dothideomycetes incertae sedis</taxon>
        <taxon>Botryosphaeriales</taxon>
        <taxon>Aplosporellaceae</taxon>
        <taxon>Aplosporella</taxon>
    </lineage>
</organism>
<protein>
    <submittedName>
        <fullName evidence="2">Uncharacterized protein</fullName>
    </submittedName>
</protein>
<evidence type="ECO:0000313" key="3">
    <source>
        <dbReference type="Proteomes" id="UP000799438"/>
    </source>
</evidence>
<dbReference type="GeneID" id="54292953"/>
<evidence type="ECO:0000313" key="2">
    <source>
        <dbReference type="EMBL" id="KAF2144628.1"/>
    </source>
</evidence>
<sequence length="112" mass="12624">MLLFPLSHHVARKRSSSKCRRRRHRRRRSHSVRLSRQERASERAGCASIYDDFAGGPRFPLPCYQGGREGCAYSCCARRPPCSRLHLTLPGVTGQGGRTRGCRSRRRTGGAD</sequence>
<dbReference type="RefSeq" id="XP_033400340.1">
    <property type="nucleotide sequence ID" value="XM_033535459.1"/>
</dbReference>
<dbReference type="AlphaFoldDB" id="A0A6A6BLS3"/>
<proteinExistence type="predicted"/>
<accession>A0A6A6BLS3</accession>
<name>A0A6A6BLS3_9PEZI</name>
<feature type="compositionally biased region" description="Basic residues" evidence="1">
    <location>
        <begin position="9"/>
        <end position="33"/>
    </location>
</feature>
<keyword evidence="3" id="KW-1185">Reference proteome</keyword>
<dbReference type="EMBL" id="ML995479">
    <property type="protein sequence ID" value="KAF2144628.1"/>
    <property type="molecule type" value="Genomic_DNA"/>
</dbReference>
<feature type="compositionally biased region" description="Basic residues" evidence="1">
    <location>
        <begin position="100"/>
        <end position="112"/>
    </location>
</feature>
<feature type="region of interest" description="Disordered" evidence="1">
    <location>
        <begin position="92"/>
        <end position="112"/>
    </location>
</feature>
<reference evidence="2" key="1">
    <citation type="journal article" date="2020" name="Stud. Mycol.">
        <title>101 Dothideomycetes genomes: a test case for predicting lifestyles and emergence of pathogens.</title>
        <authorList>
            <person name="Haridas S."/>
            <person name="Albert R."/>
            <person name="Binder M."/>
            <person name="Bloem J."/>
            <person name="Labutti K."/>
            <person name="Salamov A."/>
            <person name="Andreopoulos B."/>
            <person name="Baker S."/>
            <person name="Barry K."/>
            <person name="Bills G."/>
            <person name="Bluhm B."/>
            <person name="Cannon C."/>
            <person name="Castanera R."/>
            <person name="Culley D."/>
            <person name="Daum C."/>
            <person name="Ezra D."/>
            <person name="Gonzalez J."/>
            <person name="Henrissat B."/>
            <person name="Kuo A."/>
            <person name="Liang C."/>
            <person name="Lipzen A."/>
            <person name="Lutzoni F."/>
            <person name="Magnuson J."/>
            <person name="Mondo S."/>
            <person name="Nolan M."/>
            <person name="Ohm R."/>
            <person name="Pangilinan J."/>
            <person name="Park H.-J."/>
            <person name="Ramirez L."/>
            <person name="Alfaro M."/>
            <person name="Sun H."/>
            <person name="Tritt A."/>
            <person name="Yoshinaga Y."/>
            <person name="Zwiers L.-H."/>
            <person name="Turgeon B."/>
            <person name="Goodwin S."/>
            <person name="Spatafora J."/>
            <person name="Crous P."/>
            <person name="Grigoriev I."/>
        </authorList>
    </citation>
    <scope>NUCLEOTIDE SEQUENCE</scope>
    <source>
        <strain evidence="2">CBS 121167</strain>
    </source>
</reference>